<evidence type="ECO:0000313" key="5">
    <source>
        <dbReference type="EMBL" id="BAG20264.1"/>
    </source>
</evidence>
<keyword evidence="3" id="KW-0472">Membrane</keyword>
<keyword evidence="3" id="KW-0812">Transmembrane</keyword>
<evidence type="ECO:0000256" key="1">
    <source>
        <dbReference type="ARBA" id="ARBA00006464"/>
    </source>
</evidence>
<keyword evidence="5" id="KW-0808">Transferase</keyword>
<protein>
    <submittedName>
        <fullName evidence="5">Sugar transferase</fullName>
    </submittedName>
</protein>
<feature type="compositionally biased region" description="Pro residues" evidence="2">
    <location>
        <begin position="115"/>
        <end position="128"/>
    </location>
</feature>
<gene>
    <name evidence="5" type="ordered locus">SGR_3435</name>
</gene>
<feature type="region of interest" description="Disordered" evidence="2">
    <location>
        <begin position="335"/>
        <end position="356"/>
    </location>
</feature>
<feature type="compositionally biased region" description="Pro residues" evidence="2">
    <location>
        <begin position="70"/>
        <end position="94"/>
    </location>
</feature>
<feature type="transmembrane region" description="Helical" evidence="3">
    <location>
        <begin position="179"/>
        <end position="203"/>
    </location>
</feature>
<accession>B1VMF4</accession>
<feature type="region of interest" description="Disordered" evidence="2">
    <location>
        <begin position="1"/>
        <end position="150"/>
    </location>
</feature>
<dbReference type="InterPro" id="IPR003362">
    <property type="entry name" value="Bact_transf"/>
</dbReference>
<dbReference type="KEGG" id="sgr:SGR_3435"/>
<dbReference type="Proteomes" id="UP000001685">
    <property type="component" value="Chromosome"/>
</dbReference>
<dbReference type="EMBL" id="AP009493">
    <property type="protein sequence ID" value="BAG20264.1"/>
    <property type="molecule type" value="Genomic_DNA"/>
</dbReference>
<dbReference type="HOGENOM" id="CLU_778251_0_0_11"/>
<organism evidence="5 6">
    <name type="scientific">Streptomyces griseus subsp. griseus (strain JCM 4626 / CBS 651.72 / NBRC 13350 / KCC S-0626 / ISP 5235)</name>
    <dbReference type="NCBI Taxonomy" id="455632"/>
    <lineage>
        <taxon>Bacteria</taxon>
        <taxon>Bacillati</taxon>
        <taxon>Actinomycetota</taxon>
        <taxon>Actinomycetes</taxon>
        <taxon>Kitasatosporales</taxon>
        <taxon>Streptomycetaceae</taxon>
        <taxon>Streptomyces</taxon>
    </lineage>
</organism>
<dbReference type="GO" id="GO:0016780">
    <property type="term" value="F:phosphotransferase activity, for other substituted phosphate groups"/>
    <property type="evidence" value="ECO:0007669"/>
    <property type="project" value="TreeGrafter"/>
</dbReference>
<feature type="compositionally biased region" description="Basic and acidic residues" evidence="2">
    <location>
        <begin position="22"/>
        <end position="64"/>
    </location>
</feature>
<dbReference type="PANTHER" id="PTHR30576">
    <property type="entry name" value="COLANIC BIOSYNTHESIS UDP-GLUCOSE LIPID CARRIER TRANSFERASE"/>
    <property type="match status" value="1"/>
</dbReference>
<comment type="similarity">
    <text evidence="1">Belongs to the bacterial sugar transferase family.</text>
</comment>
<dbReference type="Pfam" id="PF02397">
    <property type="entry name" value="Bac_transf"/>
    <property type="match status" value="1"/>
</dbReference>
<evidence type="ECO:0000256" key="3">
    <source>
        <dbReference type="SAM" id="Phobius"/>
    </source>
</evidence>
<evidence type="ECO:0000256" key="2">
    <source>
        <dbReference type="SAM" id="MobiDB-lite"/>
    </source>
</evidence>
<dbReference type="PANTHER" id="PTHR30576:SF10">
    <property type="entry name" value="SLL5057 PROTEIN"/>
    <property type="match status" value="1"/>
</dbReference>
<feature type="domain" description="Bacterial sugar transferase" evidence="4">
    <location>
        <begin position="234"/>
        <end position="324"/>
    </location>
</feature>
<keyword evidence="3" id="KW-1133">Transmembrane helix</keyword>
<dbReference type="AlphaFoldDB" id="B1VMF4"/>
<name>B1VMF4_STRGG</name>
<sequence length="356" mass="39573">MQNARKPRARRKNQKNRRPKTQRSEQDRQDEQSRQDERGRQDEQSRRNGPDERNERDERGERGLKHPQPRQTPPLPLQPHPAPSPPPAPPPAPAPGGTEPRPESHATPHPRRPPPSHPYPDQQPPPYPSSHRTATGAGTGTGTVRGQFPSRPMARLAGLSDRAGRLADRLLPRTPAERVLDLALGTALLVLTAPAVAVAALALRVRHTPGGVWDRRPRAGLGGRVFELRTLRTRRFRLDVFSRLPHVVRGDLSLVGPAPLAPGHPRATGPGGRRWRRELRPGLTGLAQVRARSGMPWDDPALLDQHYAEHHGVVLDLAILAEAARDPLRKRLRKARRTKAHLSDADHRRPGYSTVE</sequence>
<dbReference type="eggNOG" id="COG2148">
    <property type="taxonomic scope" value="Bacteria"/>
</dbReference>
<feature type="compositionally biased region" description="Basic residues" evidence="2">
    <location>
        <begin position="1"/>
        <end position="21"/>
    </location>
</feature>
<proteinExistence type="inferred from homology"/>
<reference evidence="6" key="1">
    <citation type="journal article" date="2008" name="J. Bacteriol.">
        <title>Genome sequence of the streptomycin-producing microorganism Streptomyces griseus IFO 13350.</title>
        <authorList>
            <person name="Ohnishi Y."/>
            <person name="Ishikawa J."/>
            <person name="Hara H."/>
            <person name="Suzuki H."/>
            <person name="Ikenoya M."/>
            <person name="Ikeda H."/>
            <person name="Yamashita A."/>
            <person name="Hattori M."/>
            <person name="Horinouchi S."/>
        </authorList>
    </citation>
    <scope>NUCLEOTIDE SEQUENCE [LARGE SCALE GENOMIC DNA]</scope>
    <source>
        <strain evidence="6">JCM 4626 / NBRC 13350</strain>
    </source>
</reference>
<evidence type="ECO:0000313" key="6">
    <source>
        <dbReference type="Proteomes" id="UP000001685"/>
    </source>
</evidence>
<evidence type="ECO:0000259" key="4">
    <source>
        <dbReference type="Pfam" id="PF02397"/>
    </source>
</evidence>